<protein>
    <recommendedName>
        <fullName evidence="4">2-phytyl-1,4-naphtoquinone methyltransferase</fullName>
        <ecNumber evidence="4">2.1.1.329</ecNumber>
    </recommendedName>
    <alternativeName>
        <fullName evidence="4">Demethylphylloquinone methyltransferase</fullName>
    </alternativeName>
</protein>
<dbReference type="CDD" id="cd02440">
    <property type="entry name" value="AdoMet_MTases"/>
    <property type="match status" value="1"/>
</dbReference>
<dbReference type="SUPFAM" id="SSF53335">
    <property type="entry name" value="S-adenosyl-L-methionine-dependent methyltransferases"/>
    <property type="match status" value="1"/>
</dbReference>
<dbReference type="InterPro" id="IPR032904">
    <property type="entry name" value="MenG"/>
</dbReference>
<comment type="catalytic activity">
    <reaction evidence="4">
        <text>demethylphylloquinol + S-adenosyl-L-methionine = phylloquinol + S-adenosyl-L-homocysteine + H(+)</text>
        <dbReference type="Rhea" id="RHEA:40551"/>
        <dbReference type="ChEBI" id="CHEBI:15378"/>
        <dbReference type="ChEBI" id="CHEBI:28433"/>
        <dbReference type="ChEBI" id="CHEBI:57856"/>
        <dbReference type="ChEBI" id="CHEBI:59789"/>
        <dbReference type="ChEBI" id="CHEBI:87844"/>
        <dbReference type="EC" id="2.1.1.329"/>
    </reaction>
</comment>
<dbReference type="PANTHER" id="PTHR43591">
    <property type="entry name" value="METHYLTRANSFERASE"/>
    <property type="match status" value="1"/>
</dbReference>
<evidence type="ECO:0000313" key="6">
    <source>
        <dbReference type="Proteomes" id="UP000326169"/>
    </source>
</evidence>
<gene>
    <name evidence="4" type="primary">menG</name>
    <name evidence="5" type="ORF">NIES46_35100</name>
</gene>
<name>A0A5M3TC36_LIMPL</name>
<dbReference type="Gene3D" id="3.40.50.150">
    <property type="entry name" value="Vaccinia Virus protein VP39"/>
    <property type="match status" value="1"/>
</dbReference>
<evidence type="ECO:0000256" key="2">
    <source>
        <dbReference type="ARBA" id="ARBA00022679"/>
    </source>
</evidence>
<dbReference type="HAMAP" id="MF_01982">
    <property type="entry name" value="MenG_phylloquinone_subfam"/>
    <property type="match status" value="1"/>
</dbReference>
<keyword evidence="3 4" id="KW-0949">S-adenosyl-L-methionine</keyword>
<dbReference type="NCBIfam" id="NF001244">
    <property type="entry name" value="PRK00216.1-5"/>
    <property type="match status" value="1"/>
</dbReference>
<evidence type="ECO:0000256" key="1">
    <source>
        <dbReference type="ARBA" id="ARBA00022603"/>
    </source>
</evidence>
<evidence type="ECO:0000256" key="3">
    <source>
        <dbReference type="ARBA" id="ARBA00022691"/>
    </source>
</evidence>
<dbReference type="PANTHER" id="PTHR43591:SF24">
    <property type="entry name" value="2-METHOXY-6-POLYPRENYL-1,4-BENZOQUINOL METHYLASE, MITOCHONDRIAL"/>
    <property type="match status" value="1"/>
</dbReference>
<keyword evidence="5" id="KW-0830">Ubiquinone</keyword>
<dbReference type="HAMAP" id="MF_01813">
    <property type="entry name" value="MenG_UbiE_methyltr"/>
    <property type="match status" value="1"/>
</dbReference>
<keyword evidence="2 4" id="KW-0808">Transferase</keyword>
<accession>A0A5M3TC36</accession>
<dbReference type="EMBL" id="BIMW01000130">
    <property type="protein sequence ID" value="GCE95446.1"/>
    <property type="molecule type" value="Genomic_DNA"/>
</dbReference>
<dbReference type="GO" id="GO:0032259">
    <property type="term" value="P:methylation"/>
    <property type="evidence" value="ECO:0007669"/>
    <property type="project" value="UniProtKB-KW"/>
</dbReference>
<comment type="caution">
    <text evidence="5">The sequence shown here is derived from an EMBL/GenBank/DDBJ whole genome shotgun (WGS) entry which is preliminary data.</text>
</comment>
<evidence type="ECO:0000256" key="4">
    <source>
        <dbReference type="HAMAP-Rule" id="MF_01982"/>
    </source>
</evidence>
<dbReference type="NCBIfam" id="TIGR01934">
    <property type="entry name" value="MenG_MenH_UbiE"/>
    <property type="match status" value="1"/>
</dbReference>
<organism evidence="5 6">
    <name type="scientific">Limnospira platensis NIES-46</name>
    <dbReference type="NCBI Taxonomy" id="1236695"/>
    <lineage>
        <taxon>Bacteria</taxon>
        <taxon>Bacillati</taxon>
        <taxon>Cyanobacteriota</taxon>
        <taxon>Cyanophyceae</taxon>
        <taxon>Oscillatoriophycideae</taxon>
        <taxon>Oscillatoriales</taxon>
        <taxon>Sirenicapillariaceae</taxon>
        <taxon>Limnospira</taxon>
    </lineage>
</organism>
<reference evidence="5 6" key="1">
    <citation type="journal article" date="2019" name="J Genomics">
        <title>The Draft Genome of a Hydrogen-producing Cyanobacterium, Arthrospira platensis NIES-46.</title>
        <authorList>
            <person name="Suzuki S."/>
            <person name="Yamaguchi H."/>
            <person name="Kawachi M."/>
        </authorList>
    </citation>
    <scope>NUCLEOTIDE SEQUENCE [LARGE SCALE GENOMIC DNA]</scope>
    <source>
        <strain evidence="5 6">NIES-46</strain>
    </source>
</reference>
<dbReference type="RefSeq" id="WP_006618980.1">
    <property type="nucleotide sequence ID" value="NZ_BIMW01000130.1"/>
</dbReference>
<dbReference type="GO" id="GO:0008168">
    <property type="term" value="F:methyltransferase activity"/>
    <property type="evidence" value="ECO:0007669"/>
    <property type="project" value="UniProtKB-KW"/>
</dbReference>
<dbReference type="PROSITE" id="PS51608">
    <property type="entry name" value="SAM_MT_UBIE"/>
    <property type="match status" value="1"/>
</dbReference>
<dbReference type="InterPro" id="IPR029063">
    <property type="entry name" value="SAM-dependent_MTases_sf"/>
</dbReference>
<dbReference type="Proteomes" id="UP000326169">
    <property type="component" value="Unassembled WGS sequence"/>
</dbReference>
<dbReference type="EC" id="2.1.1.329" evidence="4"/>
<dbReference type="Pfam" id="PF01209">
    <property type="entry name" value="Ubie_methyltran"/>
    <property type="match status" value="1"/>
</dbReference>
<comment type="similarity">
    <text evidence="4">Belongs to the class I-like SAM-binding methyltransferase superfamily. MenG/UbiE family.</text>
</comment>
<comment type="pathway">
    <text evidence="4">Cofactor biosynthesis; phylloquinone biosynthesis.</text>
</comment>
<dbReference type="GeneID" id="301684292"/>
<dbReference type="PROSITE" id="PS01183">
    <property type="entry name" value="UBIE_1"/>
    <property type="match status" value="1"/>
</dbReference>
<proteinExistence type="inferred from homology"/>
<comment type="function">
    <text evidence="4">Methyltransferase required for the conversion of 2-phytyl-1,4-beta-naphthoquinol to phylloquinol.</text>
</comment>
<keyword evidence="1 4" id="KW-0489">Methyltransferase</keyword>
<dbReference type="InterPro" id="IPR023576">
    <property type="entry name" value="UbiE/COQ5_MeTrFase_CS"/>
</dbReference>
<sequence>MKLDRTEEHIQNLFNRIAPVYDQMNDWLSFGSHRIWKQMAVNWSGARPGHIGLDLCCGTGDLTRLLALKVGGSGQVVGVDFSRQLLAIAGDRQPPFTLSPAPITWVEADVLDLPFGDHHFDCATMGYGLRNVLDIPRSLKELHRVLKPGGTAAILDFHRPENGFKTFQQWYLDRVVVPVANTFGLKAEYAYLNPSLEKFPTGPEQVALAKEANFSRATHYAIAGGMMGVLVLESGG</sequence>
<dbReference type="InterPro" id="IPR004033">
    <property type="entry name" value="UbiE/COQ5_MeTrFase"/>
</dbReference>
<keyword evidence="6" id="KW-1185">Reference proteome</keyword>
<evidence type="ECO:0000313" key="5">
    <source>
        <dbReference type="EMBL" id="GCE95446.1"/>
    </source>
</evidence>